<evidence type="ECO:0000256" key="7">
    <source>
        <dbReference type="ARBA" id="ARBA00061084"/>
    </source>
</evidence>
<dbReference type="Gene3D" id="3.30.1490.490">
    <property type="match status" value="1"/>
</dbReference>
<evidence type="ECO:0000256" key="8">
    <source>
        <dbReference type="PROSITE-ProRule" id="PRU01145"/>
    </source>
</evidence>
<keyword evidence="3" id="KW-0677">Repeat</keyword>
<dbReference type="PANTHER" id="PTHR13100:SF10">
    <property type="entry name" value="CELL GROWTH-REGULATING NUCLEOLAR PROTEIN"/>
    <property type="match status" value="1"/>
</dbReference>
<proteinExistence type="inferred from homology"/>
<dbReference type="SUPFAM" id="SSF57667">
    <property type="entry name" value="beta-beta-alpha zinc fingers"/>
    <property type="match status" value="2"/>
</dbReference>
<dbReference type="GO" id="GO:0006364">
    <property type="term" value="P:rRNA processing"/>
    <property type="evidence" value="ECO:0007669"/>
    <property type="project" value="TreeGrafter"/>
</dbReference>
<evidence type="ECO:0000313" key="12">
    <source>
        <dbReference type="Proteomes" id="UP000094385"/>
    </source>
</evidence>
<feature type="compositionally biased region" description="Polar residues" evidence="9">
    <location>
        <begin position="66"/>
        <end position="77"/>
    </location>
</feature>
<accession>A0A1E3QAK0</accession>
<dbReference type="InterPro" id="IPR039999">
    <property type="entry name" value="LYAR"/>
</dbReference>
<feature type="compositionally biased region" description="Basic and acidic residues" evidence="9">
    <location>
        <begin position="142"/>
        <end position="174"/>
    </location>
</feature>
<dbReference type="GO" id="GO:0005730">
    <property type="term" value="C:nucleolus"/>
    <property type="evidence" value="ECO:0007669"/>
    <property type="project" value="TreeGrafter"/>
</dbReference>
<keyword evidence="6" id="KW-0539">Nucleus</keyword>
<feature type="compositionally biased region" description="Basic and acidic residues" evidence="9">
    <location>
        <begin position="103"/>
        <end position="130"/>
    </location>
</feature>
<feature type="region of interest" description="Disordered" evidence="9">
    <location>
        <begin position="103"/>
        <end position="262"/>
    </location>
</feature>
<dbReference type="Proteomes" id="UP000094385">
    <property type="component" value="Unassembled WGS sequence"/>
</dbReference>
<feature type="domain" description="Zinc finger C2H2 LYAR-type" evidence="10">
    <location>
        <begin position="30"/>
        <end position="57"/>
    </location>
</feature>
<feature type="compositionally biased region" description="Basic and acidic residues" evidence="9">
    <location>
        <begin position="239"/>
        <end position="248"/>
    </location>
</feature>
<evidence type="ECO:0000256" key="9">
    <source>
        <dbReference type="SAM" id="MobiDB-lite"/>
    </source>
</evidence>
<keyword evidence="4 8" id="KW-0863">Zinc-finger</keyword>
<dbReference type="EMBL" id="KV454292">
    <property type="protein sequence ID" value="ODQ74598.1"/>
    <property type="molecule type" value="Genomic_DNA"/>
</dbReference>
<name>A0A1E3QAK0_LIPST</name>
<evidence type="ECO:0000313" key="11">
    <source>
        <dbReference type="EMBL" id="ODQ74598.1"/>
    </source>
</evidence>
<reference evidence="11 12" key="1">
    <citation type="journal article" date="2016" name="Proc. Natl. Acad. Sci. U.S.A.">
        <title>Comparative genomics of biotechnologically important yeasts.</title>
        <authorList>
            <person name="Riley R."/>
            <person name="Haridas S."/>
            <person name="Wolfe K.H."/>
            <person name="Lopes M.R."/>
            <person name="Hittinger C.T."/>
            <person name="Goeker M."/>
            <person name="Salamov A.A."/>
            <person name="Wisecaver J.H."/>
            <person name="Long T.M."/>
            <person name="Calvey C.H."/>
            <person name="Aerts A.L."/>
            <person name="Barry K.W."/>
            <person name="Choi C."/>
            <person name="Clum A."/>
            <person name="Coughlan A.Y."/>
            <person name="Deshpande S."/>
            <person name="Douglass A.P."/>
            <person name="Hanson S.J."/>
            <person name="Klenk H.-P."/>
            <person name="LaButti K.M."/>
            <person name="Lapidus A."/>
            <person name="Lindquist E.A."/>
            <person name="Lipzen A.M."/>
            <person name="Meier-Kolthoff J.P."/>
            <person name="Ohm R.A."/>
            <person name="Otillar R.P."/>
            <person name="Pangilinan J.L."/>
            <person name="Peng Y."/>
            <person name="Rokas A."/>
            <person name="Rosa C.A."/>
            <person name="Scheuner C."/>
            <person name="Sibirny A.A."/>
            <person name="Slot J.C."/>
            <person name="Stielow J.B."/>
            <person name="Sun H."/>
            <person name="Kurtzman C.P."/>
            <person name="Blackwell M."/>
            <person name="Grigoriev I.V."/>
            <person name="Jeffries T.W."/>
        </authorList>
    </citation>
    <scope>NUCLEOTIDE SEQUENCE [LARGE SCALE GENOMIC DNA]</scope>
    <source>
        <strain evidence="11 12">NRRL Y-11557</strain>
    </source>
</reference>
<dbReference type="InterPro" id="IPR014898">
    <property type="entry name" value="Znf_C2H2_LYAR"/>
</dbReference>
<feature type="compositionally biased region" description="Basic residues" evidence="9">
    <location>
        <begin position="131"/>
        <end position="141"/>
    </location>
</feature>
<feature type="compositionally biased region" description="Basic and acidic residues" evidence="9">
    <location>
        <begin position="190"/>
        <end position="219"/>
    </location>
</feature>
<dbReference type="GO" id="GO:0003677">
    <property type="term" value="F:DNA binding"/>
    <property type="evidence" value="ECO:0007669"/>
    <property type="project" value="InterPro"/>
</dbReference>
<comment type="subcellular location">
    <subcellularLocation>
        <location evidence="1">Nucleus</location>
    </subcellularLocation>
</comment>
<gene>
    <name evidence="11" type="ORF">LIPSTDRAFT_70269</name>
</gene>
<evidence type="ECO:0000256" key="2">
    <source>
        <dbReference type="ARBA" id="ARBA00022723"/>
    </source>
</evidence>
<evidence type="ECO:0000256" key="4">
    <source>
        <dbReference type="ARBA" id="ARBA00022771"/>
    </source>
</evidence>
<feature type="compositionally biased region" description="Polar residues" evidence="9">
    <location>
        <begin position="179"/>
        <end position="188"/>
    </location>
</feature>
<feature type="compositionally biased region" description="Acidic residues" evidence="9">
    <location>
        <begin position="220"/>
        <end position="230"/>
    </location>
</feature>
<keyword evidence="12" id="KW-1185">Reference proteome</keyword>
<dbReference type="InterPro" id="IPR036236">
    <property type="entry name" value="Znf_C2H2_sf"/>
</dbReference>
<dbReference type="PANTHER" id="PTHR13100">
    <property type="entry name" value="CELL GROWTH-REGULATING NUCLEOLAR PROTEIN LYAR"/>
    <property type="match status" value="1"/>
</dbReference>
<dbReference type="AlphaFoldDB" id="A0A1E3QAK0"/>
<evidence type="ECO:0000256" key="1">
    <source>
        <dbReference type="ARBA" id="ARBA00004123"/>
    </source>
</evidence>
<keyword evidence="2" id="KW-0479">Metal-binding</keyword>
<dbReference type="OrthoDB" id="21474at2759"/>
<evidence type="ECO:0000256" key="6">
    <source>
        <dbReference type="ARBA" id="ARBA00023242"/>
    </source>
</evidence>
<comment type="similarity">
    <text evidence="7">Belongs to the UPF0743 family.</text>
</comment>
<dbReference type="Pfam" id="PF08790">
    <property type="entry name" value="zf-LYAR"/>
    <property type="match status" value="1"/>
</dbReference>
<evidence type="ECO:0000256" key="3">
    <source>
        <dbReference type="ARBA" id="ARBA00022737"/>
    </source>
</evidence>
<dbReference type="FunFam" id="3.30.1490.490:FF:000001">
    <property type="entry name" value="cell growth-regulating nucleolar protein-like"/>
    <property type="match status" value="1"/>
</dbReference>
<dbReference type="GO" id="GO:0008270">
    <property type="term" value="F:zinc ion binding"/>
    <property type="evidence" value="ECO:0007669"/>
    <property type="project" value="UniProtKB-KW"/>
</dbReference>
<evidence type="ECO:0000259" key="10">
    <source>
        <dbReference type="Pfam" id="PF08790"/>
    </source>
</evidence>
<protein>
    <recommendedName>
        <fullName evidence="10">Zinc finger C2H2 LYAR-type domain-containing protein</fullName>
    </recommendedName>
</protein>
<organism evidence="11 12">
    <name type="scientific">Lipomyces starkeyi NRRL Y-11557</name>
    <dbReference type="NCBI Taxonomy" id="675824"/>
    <lineage>
        <taxon>Eukaryota</taxon>
        <taxon>Fungi</taxon>
        <taxon>Dikarya</taxon>
        <taxon>Ascomycota</taxon>
        <taxon>Saccharomycotina</taxon>
        <taxon>Lipomycetes</taxon>
        <taxon>Lipomycetales</taxon>
        <taxon>Lipomycetaceae</taxon>
        <taxon>Lipomyces</taxon>
    </lineage>
</organism>
<feature type="region of interest" description="Disordered" evidence="9">
    <location>
        <begin position="64"/>
        <end position="88"/>
    </location>
</feature>
<dbReference type="STRING" id="675824.A0A1E3QAK0"/>
<keyword evidence="5" id="KW-0862">Zinc</keyword>
<sequence length="328" mass="36561">MVSFSCEVCNDTIVKKKLMQHRSTCFGAHFTCLDCQTTFQGLDFQKHTSCISEAEKYQKGLYKAPSTKQKTTANATEQKNEERVPETTVIQVSARTTISEIKALERKENAKNGDKKETKLATKDNKDKKDKKDKKVKKKEAMKKESTDVTTEGKEDKADPSPDVIDKADDKRTEITFGEDNTSASPSKSKVLEMKTDRKSRKENNKRKLDETTEAKAESSESDSDPESDDFAATTGTPPKDKKTKIEQPAEAAKTNGVANSMKKTEIPSDVVQSHIQSMVARGGIVSLKSLVKHLRRNKETHSITKAELMRRLILKTDGDKLILAIAT</sequence>
<dbReference type="PROSITE" id="PS51804">
    <property type="entry name" value="ZF_C2HC_LYAR"/>
    <property type="match status" value="2"/>
</dbReference>
<dbReference type="GO" id="GO:0000122">
    <property type="term" value="P:negative regulation of transcription by RNA polymerase II"/>
    <property type="evidence" value="ECO:0007669"/>
    <property type="project" value="TreeGrafter"/>
</dbReference>
<evidence type="ECO:0000256" key="5">
    <source>
        <dbReference type="ARBA" id="ARBA00022833"/>
    </source>
</evidence>